<name>A0A7W6EHZ8_9HYPH</name>
<evidence type="ECO:0000313" key="7">
    <source>
        <dbReference type="Proteomes" id="UP000537592"/>
    </source>
</evidence>
<evidence type="ECO:0000313" key="6">
    <source>
        <dbReference type="EMBL" id="MBB3810634.1"/>
    </source>
</evidence>
<proteinExistence type="predicted"/>
<sequence length="293" mass="31584">MRTRFCIIHNPNAGSQTRRLYDAVLSRLKRSCSDIEVTETARRGEGMIAAEAAAKSGRFHAIVAVGGDGTVHDVAEGVLGQSTPMGIIPVGTANVFSREIGLPRSPEALASTLLRGCERTIPVGEVNGRPFLFVVGIGFDAEAVRQFELKGMRSLGWLGLVGPTLRALVSHRDRLLQMETERGLTQARWIIVTRTKRYAANLMLAPTADLNEARFQVLSMKGSGPLMRLTQLSTLAIGGLRFGPGVTLETAAWVKIGGDGLVPVQIDGEVLGDLPLDIRIHPKKLTLILPHAI</sequence>
<dbReference type="PANTHER" id="PTHR12358:SF54">
    <property type="entry name" value="SPHINGOSINE KINASE RELATED PROTEIN"/>
    <property type="match status" value="1"/>
</dbReference>
<dbReference type="Pfam" id="PF19279">
    <property type="entry name" value="YegS_C"/>
    <property type="match status" value="1"/>
</dbReference>
<dbReference type="SUPFAM" id="SSF111331">
    <property type="entry name" value="NAD kinase/diacylglycerol kinase-like"/>
    <property type="match status" value="1"/>
</dbReference>
<dbReference type="SMART" id="SM00046">
    <property type="entry name" value="DAGKc"/>
    <property type="match status" value="1"/>
</dbReference>
<dbReference type="PANTHER" id="PTHR12358">
    <property type="entry name" value="SPHINGOSINE KINASE"/>
    <property type="match status" value="1"/>
</dbReference>
<feature type="domain" description="DAGKc" evidence="5">
    <location>
        <begin position="1"/>
        <end position="130"/>
    </location>
</feature>
<dbReference type="InterPro" id="IPR005218">
    <property type="entry name" value="Diacylglycerol/lipid_kinase"/>
</dbReference>
<evidence type="ECO:0000256" key="2">
    <source>
        <dbReference type="ARBA" id="ARBA00022741"/>
    </source>
</evidence>
<dbReference type="EMBL" id="JACICC010000007">
    <property type="protein sequence ID" value="MBB3810634.1"/>
    <property type="molecule type" value="Genomic_DNA"/>
</dbReference>
<dbReference type="Proteomes" id="UP000537592">
    <property type="component" value="Unassembled WGS sequence"/>
</dbReference>
<dbReference type="InterPro" id="IPR001206">
    <property type="entry name" value="Diacylglycerol_kinase_cat_dom"/>
</dbReference>
<dbReference type="GO" id="GO:0008654">
    <property type="term" value="P:phospholipid biosynthetic process"/>
    <property type="evidence" value="ECO:0007669"/>
    <property type="project" value="InterPro"/>
</dbReference>
<evidence type="ECO:0000256" key="1">
    <source>
        <dbReference type="ARBA" id="ARBA00022679"/>
    </source>
</evidence>
<dbReference type="PROSITE" id="PS50146">
    <property type="entry name" value="DAGK"/>
    <property type="match status" value="1"/>
</dbReference>
<dbReference type="GO" id="GO:0005524">
    <property type="term" value="F:ATP binding"/>
    <property type="evidence" value="ECO:0007669"/>
    <property type="project" value="UniProtKB-KW"/>
</dbReference>
<accession>A0A7W6EHZ8</accession>
<keyword evidence="1" id="KW-0808">Transferase</keyword>
<reference evidence="6 7" key="1">
    <citation type="submission" date="2020-08" db="EMBL/GenBank/DDBJ databases">
        <title>Genomic Encyclopedia of Type Strains, Phase IV (KMG-IV): sequencing the most valuable type-strain genomes for metagenomic binning, comparative biology and taxonomic classification.</title>
        <authorList>
            <person name="Goeker M."/>
        </authorList>
    </citation>
    <scope>NUCLEOTIDE SEQUENCE [LARGE SCALE GENOMIC DNA]</scope>
    <source>
        <strain evidence="6 7">DSM 28760</strain>
    </source>
</reference>
<dbReference type="AlphaFoldDB" id="A0A7W6EHZ8"/>
<dbReference type="Gene3D" id="2.60.200.40">
    <property type="match status" value="1"/>
</dbReference>
<gene>
    <name evidence="6" type="ORF">FHS81_002736</name>
</gene>
<dbReference type="InterPro" id="IPR050187">
    <property type="entry name" value="Lipid_Phosphate_FormReg"/>
</dbReference>
<dbReference type="InterPro" id="IPR045540">
    <property type="entry name" value="YegS/DAGK_C"/>
</dbReference>
<protein>
    <submittedName>
        <fullName evidence="6">YegS/Rv2252/BmrU family lipid kinase</fullName>
    </submittedName>
</protein>
<keyword evidence="3 6" id="KW-0418">Kinase</keyword>
<dbReference type="InterPro" id="IPR016064">
    <property type="entry name" value="NAD/diacylglycerol_kinase_sf"/>
</dbReference>
<keyword evidence="4" id="KW-0067">ATP-binding</keyword>
<dbReference type="NCBIfam" id="TIGR00147">
    <property type="entry name" value="YegS/Rv2252/BmrU family lipid kinase"/>
    <property type="match status" value="1"/>
</dbReference>
<dbReference type="RefSeq" id="WP_183753780.1">
    <property type="nucleotide sequence ID" value="NZ_JACICC010000007.1"/>
</dbReference>
<comment type="caution">
    <text evidence="6">The sequence shown here is derived from an EMBL/GenBank/DDBJ whole genome shotgun (WGS) entry which is preliminary data.</text>
</comment>
<evidence type="ECO:0000256" key="4">
    <source>
        <dbReference type="ARBA" id="ARBA00022840"/>
    </source>
</evidence>
<dbReference type="Pfam" id="PF00781">
    <property type="entry name" value="DAGK_cat"/>
    <property type="match status" value="1"/>
</dbReference>
<dbReference type="GO" id="GO:0016301">
    <property type="term" value="F:kinase activity"/>
    <property type="evidence" value="ECO:0007669"/>
    <property type="project" value="UniProtKB-KW"/>
</dbReference>
<dbReference type="InterPro" id="IPR017438">
    <property type="entry name" value="ATP-NAD_kinase_N"/>
</dbReference>
<organism evidence="6 7">
    <name type="scientific">Pseudochelatococcus contaminans</name>
    <dbReference type="NCBI Taxonomy" id="1538103"/>
    <lineage>
        <taxon>Bacteria</taxon>
        <taxon>Pseudomonadati</taxon>
        <taxon>Pseudomonadota</taxon>
        <taxon>Alphaproteobacteria</taxon>
        <taxon>Hyphomicrobiales</taxon>
        <taxon>Chelatococcaceae</taxon>
        <taxon>Pseudochelatococcus</taxon>
    </lineage>
</organism>
<keyword evidence="2" id="KW-0547">Nucleotide-binding</keyword>
<dbReference type="Gene3D" id="3.40.50.10330">
    <property type="entry name" value="Probable inorganic polyphosphate/atp-NAD kinase, domain 1"/>
    <property type="match status" value="1"/>
</dbReference>
<evidence type="ECO:0000256" key="3">
    <source>
        <dbReference type="ARBA" id="ARBA00022777"/>
    </source>
</evidence>
<evidence type="ECO:0000259" key="5">
    <source>
        <dbReference type="PROSITE" id="PS50146"/>
    </source>
</evidence>
<keyword evidence="7" id="KW-1185">Reference proteome</keyword>